<dbReference type="EMBL" id="JAINDJ010000002">
    <property type="protein sequence ID" value="KAG9458803.1"/>
    <property type="molecule type" value="Genomic_DNA"/>
</dbReference>
<sequence>MVSGIKANKMNLSRRSLVLFNIKAREMTLVTEINGSEVRLPINIKERLVSCQLLLVSGEVKRSRIHSWHGSMVTRRSCSPWDPPLFSFRYWSLSKGIGIRAKRCYFSSWCHFICCQHIPVSSKGVTPGKEIDQSQGDKGSLGKLRREKGQQGPGREPRDGRDKAGRASRRGKGWRNFSQWIKTSLASCLYFASRDWLGVQCKILYLKSCIDWMLLHPLLGPSEQAAHIHGREMVPSAPGWIRRELRRGGKGGGPVRESGEQFGLVAARASQTLGGCEQEVRTYHGGR</sequence>
<gene>
    <name evidence="2" type="ORF">H6P81_003311</name>
</gene>
<comment type="caution">
    <text evidence="2">The sequence shown here is derived from an EMBL/GenBank/DDBJ whole genome shotgun (WGS) entry which is preliminary data.</text>
</comment>
<name>A0AAV7FCZ5_ARIFI</name>
<evidence type="ECO:0000256" key="1">
    <source>
        <dbReference type="SAM" id="MobiDB-lite"/>
    </source>
</evidence>
<organism evidence="2 3">
    <name type="scientific">Aristolochia fimbriata</name>
    <name type="common">White veined hardy Dutchman's pipe vine</name>
    <dbReference type="NCBI Taxonomy" id="158543"/>
    <lineage>
        <taxon>Eukaryota</taxon>
        <taxon>Viridiplantae</taxon>
        <taxon>Streptophyta</taxon>
        <taxon>Embryophyta</taxon>
        <taxon>Tracheophyta</taxon>
        <taxon>Spermatophyta</taxon>
        <taxon>Magnoliopsida</taxon>
        <taxon>Magnoliidae</taxon>
        <taxon>Piperales</taxon>
        <taxon>Aristolochiaceae</taxon>
        <taxon>Aristolochia</taxon>
    </lineage>
</organism>
<protein>
    <submittedName>
        <fullName evidence="2">Uncharacterized protein</fullName>
    </submittedName>
</protein>
<reference evidence="2 3" key="1">
    <citation type="submission" date="2021-07" db="EMBL/GenBank/DDBJ databases">
        <title>The Aristolochia fimbriata genome: insights into angiosperm evolution, floral development and chemical biosynthesis.</title>
        <authorList>
            <person name="Jiao Y."/>
        </authorList>
    </citation>
    <scope>NUCLEOTIDE SEQUENCE [LARGE SCALE GENOMIC DNA]</scope>
    <source>
        <strain evidence="2">IBCAS-2021</strain>
        <tissue evidence="2">Leaf</tissue>
    </source>
</reference>
<proteinExistence type="predicted"/>
<dbReference type="Proteomes" id="UP000825729">
    <property type="component" value="Unassembled WGS sequence"/>
</dbReference>
<evidence type="ECO:0000313" key="3">
    <source>
        <dbReference type="Proteomes" id="UP000825729"/>
    </source>
</evidence>
<evidence type="ECO:0000313" key="2">
    <source>
        <dbReference type="EMBL" id="KAG9458803.1"/>
    </source>
</evidence>
<dbReference type="AlphaFoldDB" id="A0AAV7FCZ5"/>
<accession>A0AAV7FCZ5</accession>
<keyword evidence="3" id="KW-1185">Reference proteome</keyword>
<feature type="region of interest" description="Disordered" evidence="1">
    <location>
        <begin position="124"/>
        <end position="170"/>
    </location>
</feature>
<feature type="compositionally biased region" description="Basic and acidic residues" evidence="1">
    <location>
        <begin position="155"/>
        <end position="165"/>
    </location>
</feature>